<comment type="cofactor">
    <cofactor evidence="3">
        <name>chloride</name>
        <dbReference type="ChEBI" id="CHEBI:17996"/>
    </cofactor>
</comment>
<evidence type="ECO:0000256" key="6">
    <source>
        <dbReference type="ARBA" id="ARBA00012595"/>
    </source>
</evidence>
<dbReference type="InterPro" id="IPR006046">
    <property type="entry name" value="Alpha_amylase"/>
</dbReference>
<dbReference type="SMART" id="SM00642">
    <property type="entry name" value="Aamy"/>
    <property type="match status" value="1"/>
</dbReference>
<dbReference type="EC" id="3.2.1.1" evidence="6 14"/>
<evidence type="ECO:0000256" key="2">
    <source>
        <dbReference type="ARBA" id="ARBA00001913"/>
    </source>
</evidence>
<keyword evidence="7" id="KW-0479">Metal-binding</keyword>
<dbReference type="GO" id="GO:0005975">
    <property type="term" value="P:carbohydrate metabolic process"/>
    <property type="evidence" value="ECO:0007669"/>
    <property type="project" value="InterPro"/>
</dbReference>
<dbReference type="PRINTS" id="PR00110">
    <property type="entry name" value="ALPHAAMYLASE"/>
</dbReference>
<comment type="catalytic activity">
    <reaction evidence="1 14">
        <text>Endohydrolysis of (1-&gt;4)-alpha-D-glucosidic linkages in polysaccharides containing three or more (1-&gt;4)-alpha-linked D-glucose units.</text>
        <dbReference type="EC" id="3.2.1.1"/>
    </reaction>
</comment>
<keyword evidence="12 14" id="KW-0326">Glycosidase</keyword>
<keyword evidence="11 14" id="KW-0119">Carbohydrate metabolism</keyword>
<dbReference type="InterPro" id="IPR031319">
    <property type="entry name" value="A-amylase_C"/>
</dbReference>
<accession>A0A0B1TAI6</accession>
<dbReference type="InterPro" id="IPR006048">
    <property type="entry name" value="A-amylase/branching_C"/>
</dbReference>
<dbReference type="InterPro" id="IPR017853">
    <property type="entry name" value="GH"/>
</dbReference>
<evidence type="ECO:0000259" key="15">
    <source>
        <dbReference type="SMART" id="SM00632"/>
    </source>
</evidence>
<comment type="cofactor">
    <cofactor evidence="2">
        <name>Ca(2+)</name>
        <dbReference type="ChEBI" id="CHEBI:29108"/>
    </cofactor>
</comment>
<feature type="domain" description="Alpha-amylase C-terminal" evidence="15">
    <location>
        <begin position="356"/>
        <end position="437"/>
    </location>
</feature>
<dbReference type="InterPro" id="IPR006047">
    <property type="entry name" value="GH13_cat_dom"/>
</dbReference>
<dbReference type="Gene3D" id="3.20.20.80">
    <property type="entry name" value="Glycosidases"/>
    <property type="match status" value="1"/>
</dbReference>
<sequence length="650" mass="72284">MTMEISGDIPWWVRYQPVSYKLISRGGNEEQFKDMVERCNKVGVRIVVDLVINHMVAVGEKKGVNGLDSTGGSYFDGTEQEKSFPAVPYSKADFNDDKCNKTIVDWLGSPAHIRDCRLWGLLDLDQSKTYVRGKIVGYINHLIDLGVAGFRVDAAKHMWPEDLEKILDATKNLREDIFGDGKRPFIFHEVIDRGYEKITFEEYTAMGRFTNFNYGPVVSAAARGTLDWAKLRYLKQGYSYGNTADEDVLNFIDNHDNQRSTQEVLNYKNGDKYKKAIAFMLAWPYGYPRVMSSFYFHNNDQGPPNAGAKGGFETTSPMFYEDLTCDPLSGWVCEHRWPTTREMAKFRSAVAGTTASEIVTGKKRLAFSRGGKGFFAVNGDRESWKGTFQTSLPSGEYCDVWSGYLRDGKCTGKTITVNNGSVEIDVADVVAISLASKVGSGPDMPTLPPGPIPTATPLPATYKKTVIMLMKDTVVGQYVFLRGGTSHAHGGKCLAGPHKQDKDDCVIPIIHNTTAPSGSPYESWSYKDEYLDFQGAEFWQGRHNGGRAYGTPLCWSTNDPSDISYQKYNKYGPGFWLVELMMDCSKTEDGWFEFKGYLMPKVGWEPNVNHGACAGTAGGPVPFKSNNHVAKCGAVNVFSWGSSLCIIDEI</sequence>
<reference evidence="17 18" key="1">
    <citation type="submission" date="2014-03" db="EMBL/GenBank/DDBJ databases">
        <title>Draft genome of the hookworm Oesophagostomum dentatum.</title>
        <authorList>
            <person name="Mitreva M."/>
        </authorList>
    </citation>
    <scope>NUCLEOTIDE SEQUENCE [LARGE SCALE GENOMIC DNA]</scope>
    <source>
        <strain evidence="17 18">OD-Hann</strain>
    </source>
</reference>
<evidence type="ECO:0000256" key="12">
    <source>
        <dbReference type="ARBA" id="ARBA00023295"/>
    </source>
</evidence>
<evidence type="ECO:0000313" key="18">
    <source>
        <dbReference type="Proteomes" id="UP000053660"/>
    </source>
</evidence>
<dbReference type="EMBL" id="KN551383">
    <property type="protein sequence ID" value="KHJ92390.1"/>
    <property type="molecule type" value="Genomic_DNA"/>
</dbReference>
<dbReference type="CDD" id="cd11317">
    <property type="entry name" value="AmyAc_bac_euk_AmyA"/>
    <property type="match status" value="1"/>
</dbReference>
<dbReference type="GO" id="GO:0004556">
    <property type="term" value="F:alpha-amylase activity"/>
    <property type="evidence" value="ECO:0007669"/>
    <property type="project" value="UniProtKB-UniRule"/>
</dbReference>
<dbReference type="GO" id="GO:0046872">
    <property type="term" value="F:metal ion binding"/>
    <property type="evidence" value="ECO:0007669"/>
    <property type="project" value="UniProtKB-KW"/>
</dbReference>
<protein>
    <recommendedName>
        <fullName evidence="6 14">Alpha-amylase</fullName>
        <ecNumber evidence="6 14">3.2.1.1</ecNumber>
    </recommendedName>
</protein>
<comment type="subunit">
    <text evidence="5">Monomer.</text>
</comment>
<dbReference type="InterPro" id="IPR013780">
    <property type="entry name" value="Glyco_hydro_b"/>
</dbReference>
<evidence type="ECO:0000256" key="10">
    <source>
        <dbReference type="ARBA" id="ARBA00023214"/>
    </source>
</evidence>
<keyword evidence="10" id="KW-0868">Chloride</keyword>
<dbReference type="OrthoDB" id="550577at2759"/>
<dbReference type="SMART" id="SM00632">
    <property type="entry name" value="Aamy_C"/>
    <property type="match status" value="1"/>
</dbReference>
<organism evidence="17 18">
    <name type="scientific">Oesophagostomum dentatum</name>
    <name type="common">Nodular worm</name>
    <dbReference type="NCBI Taxonomy" id="61180"/>
    <lineage>
        <taxon>Eukaryota</taxon>
        <taxon>Metazoa</taxon>
        <taxon>Ecdysozoa</taxon>
        <taxon>Nematoda</taxon>
        <taxon>Chromadorea</taxon>
        <taxon>Rhabditida</taxon>
        <taxon>Rhabditina</taxon>
        <taxon>Rhabditomorpha</taxon>
        <taxon>Strongyloidea</taxon>
        <taxon>Strongylidae</taxon>
        <taxon>Oesophagostomum</taxon>
    </lineage>
</organism>
<evidence type="ECO:0000256" key="3">
    <source>
        <dbReference type="ARBA" id="ARBA00001923"/>
    </source>
</evidence>
<evidence type="ECO:0000256" key="11">
    <source>
        <dbReference type="ARBA" id="ARBA00023277"/>
    </source>
</evidence>
<evidence type="ECO:0000259" key="16">
    <source>
        <dbReference type="SMART" id="SM00642"/>
    </source>
</evidence>
<dbReference type="PANTHER" id="PTHR43447">
    <property type="entry name" value="ALPHA-AMYLASE"/>
    <property type="match status" value="1"/>
</dbReference>
<evidence type="ECO:0000256" key="1">
    <source>
        <dbReference type="ARBA" id="ARBA00000548"/>
    </source>
</evidence>
<dbReference type="SUPFAM" id="SSF51445">
    <property type="entry name" value="(Trans)glycosidases"/>
    <property type="match status" value="1"/>
</dbReference>
<evidence type="ECO:0000256" key="9">
    <source>
        <dbReference type="ARBA" id="ARBA00022837"/>
    </source>
</evidence>
<evidence type="ECO:0000313" key="17">
    <source>
        <dbReference type="EMBL" id="KHJ92390.1"/>
    </source>
</evidence>
<evidence type="ECO:0000256" key="4">
    <source>
        <dbReference type="ARBA" id="ARBA00008061"/>
    </source>
</evidence>
<evidence type="ECO:0000256" key="5">
    <source>
        <dbReference type="ARBA" id="ARBA00011245"/>
    </source>
</evidence>
<keyword evidence="9" id="KW-0106">Calcium</keyword>
<evidence type="ECO:0000256" key="8">
    <source>
        <dbReference type="ARBA" id="ARBA00022801"/>
    </source>
</evidence>
<dbReference type="Pfam" id="PF00128">
    <property type="entry name" value="Alpha-amylase"/>
    <property type="match status" value="1"/>
</dbReference>
<evidence type="ECO:0000256" key="7">
    <source>
        <dbReference type="ARBA" id="ARBA00022723"/>
    </source>
</evidence>
<name>A0A0B1TAI6_OESDE</name>
<dbReference type="Proteomes" id="UP000053660">
    <property type="component" value="Unassembled WGS sequence"/>
</dbReference>
<dbReference type="AlphaFoldDB" id="A0A0B1TAI6"/>
<evidence type="ECO:0000256" key="14">
    <source>
        <dbReference type="RuleBase" id="RU361134"/>
    </source>
</evidence>
<evidence type="ECO:0000256" key="13">
    <source>
        <dbReference type="RuleBase" id="RU003615"/>
    </source>
</evidence>
<keyword evidence="8 14" id="KW-0378">Hydrolase</keyword>
<keyword evidence="18" id="KW-1185">Reference proteome</keyword>
<comment type="similarity">
    <text evidence="4 13">Belongs to the glycosyl hydrolase 13 family.</text>
</comment>
<feature type="domain" description="Glycosyl hydrolase family 13 catalytic" evidence="16">
    <location>
        <begin position="4"/>
        <end position="347"/>
    </location>
</feature>
<dbReference type="SUPFAM" id="SSF51011">
    <property type="entry name" value="Glycosyl hydrolase domain"/>
    <property type="match status" value="1"/>
</dbReference>
<gene>
    <name evidence="17" type="ORF">OESDEN_07724</name>
</gene>
<dbReference type="Pfam" id="PF02806">
    <property type="entry name" value="Alpha-amylase_C"/>
    <property type="match status" value="1"/>
</dbReference>
<proteinExistence type="inferred from homology"/>
<dbReference type="Gene3D" id="2.60.40.1180">
    <property type="entry name" value="Golgi alpha-mannosidase II"/>
    <property type="match status" value="1"/>
</dbReference>